<evidence type="ECO:0000313" key="15">
    <source>
        <dbReference type="EMBL" id="CAI5454217.1"/>
    </source>
</evidence>
<keyword evidence="16" id="KW-1185">Reference proteome</keyword>
<dbReference type="AlphaFoldDB" id="A0A9P1J0V6"/>
<keyword evidence="10" id="KW-0342">GTP-binding</keyword>
<dbReference type="InterPro" id="IPR050227">
    <property type="entry name" value="Rab"/>
</dbReference>
<comment type="subunit">
    <text evidence="3">Homodimer.</text>
</comment>
<proteinExistence type="inferred from homology"/>
<organism evidence="15 16">
    <name type="scientific">Caenorhabditis angaria</name>
    <dbReference type="NCBI Taxonomy" id="860376"/>
    <lineage>
        <taxon>Eukaryota</taxon>
        <taxon>Metazoa</taxon>
        <taxon>Ecdysozoa</taxon>
        <taxon>Nematoda</taxon>
        <taxon>Chromadorea</taxon>
        <taxon>Rhabditida</taxon>
        <taxon>Rhabditina</taxon>
        <taxon>Rhabditomorpha</taxon>
        <taxon>Rhabditoidea</taxon>
        <taxon>Rhabditidae</taxon>
        <taxon>Peloderinae</taxon>
        <taxon>Caenorhabditis</taxon>
    </lineage>
</organism>
<reference evidence="15" key="1">
    <citation type="submission" date="2022-11" db="EMBL/GenBank/DDBJ databases">
        <authorList>
            <person name="Kikuchi T."/>
        </authorList>
    </citation>
    <scope>NUCLEOTIDE SEQUENCE</scope>
    <source>
        <strain evidence="15">PS1010</strain>
    </source>
</reference>
<name>A0A9P1J0V6_9PELO</name>
<dbReference type="SMART" id="SM00177">
    <property type="entry name" value="ARF"/>
    <property type="match status" value="1"/>
</dbReference>
<comment type="subcellular location">
    <subcellularLocation>
        <location evidence="1">Cytoplasm</location>
        <location evidence="1">Perinuclear region</location>
    </subcellularLocation>
</comment>
<evidence type="ECO:0000256" key="1">
    <source>
        <dbReference type="ARBA" id="ARBA00004556"/>
    </source>
</evidence>
<dbReference type="PANTHER" id="PTHR47977">
    <property type="entry name" value="RAS-RELATED PROTEIN RAB"/>
    <property type="match status" value="1"/>
</dbReference>
<accession>A0A9P1J0V6</accession>
<dbReference type="GO" id="GO:0005509">
    <property type="term" value="F:calcium ion binding"/>
    <property type="evidence" value="ECO:0007669"/>
    <property type="project" value="InterPro"/>
</dbReference>
<dbReference type="GO" id="GO:0048471">
    <property type="term" value="C:perinuclear region of cytoplasm"/>
    <property type="evidence" value="ECO:0007669"/>
    <property type="project" value="UniProtKB-SubCell"/>
</dbReference>
<dbReference type="InterPro" id="IPR005225">
    <property type="entry name" value="Small_GTP-bd"/>
</dbReference>
<dbReference type="SMART" id="SM00054">
    <property type="entry name" value="EFh"/>
    <property type="match status" value="2"/>
</dbReference>
<dbReference type="SMART" id="SM00176">
    <property type="entry name" value="RAN"/>
    <property type="match status" value="1"/>
</dbReference>
<evidence type="ECO:0000256" key="11">
    <source>
        <dbReference type="ARBA" id="ARBA00053153"/>
    </source>
</evidence>
<evidence type="ECO:0000256" key="10">
    <source>
        <dbReference type="ARBA" id="ARBA00023134"/>
    </source>
</evidence>
<keyword evidence="7" id="KW-0547">Nucleotide-binding</keyword>
<evidence type="ECO:0000256" key="3">
    <source>
        <dbReference type="ARBA" id="ARBA00011738"/>
    </source>
</evidence>
<keyword evidence="5" id="KW-0479">Metal-binding</keyword>
<dbReference type="InterPro" id="IPR001806">
    <property type="entry name" value="Small_GTPase"/>
</dbReference>
<keyword evidence="9 13" id="KW-0175">Coiled coil</keyword>
<feature type="domain" description="EF-hand" evidence="14">
    <location>
        <begin position="60"/>
        <end position="95"/>
    </location>
</feature>
<dbReference type="PROSITE" id="PS51419">
    <property type="entry name" value="RAB"/>
    <property type="match status" value="1"/>
</dbReference>
<dbReference type="PROSITE" id="PS51420">
    <property type="entry name" value="RHO"/>
    <property type="match status" value="1"/>
</dbReference>
<dbReference type="FunFam" id="1.10.238.10:FF:000551">
    <property type="entry name" value="Mutated in colorectal cancer isoform 1"/>
    <property type="match status" value="1"/>
</dbReference>
<feature type="coiled-coil region" evidence="13">
    <location>
        <begin position="217"/>
        <end position="340"/>
    </location>
</feature>
<dbReference type="PROSITE" id="PS51421">
    <property type="entry name" value="RAS"/>
    <property type="match status" value="1"/>
</dbReference>
<sequence length="663" mass="75909">MNINIQEIIEKEESKAKAEEKGRRIGKMWNPDVENLFSMCDSEAKGFLTMDDLKKVCPQLDDNDIKFIFKQLDSDGSGKIEKAEFCKGFEDVVNKGENSPGLNGMQRRASVHYDDTVFRRADEQIFDSSDTESTSRASQYLRTLDEDVYHSESDSNVNIDFSVPCQEEVLLLYEQLQVTGMPQLLRKFEKVVGSFCKEIKEKKHENERLQHIYASEREMYNRRMEEVECEMDQQLEIAEMKARKEERERLTKEKEDMKEQMNEEIREMRKNIERLQRMETILEKENDKLNHQKIMNEKLKEVNEENTDLRKNLAENHLELAMIKSELASIRADYDQKREELSARKDQIYSAYEESEAVKKQLQLLFDANRKLHETNESLRDALDSRANVLRQFNLRTPSPGLLSNRSSIENFQAYNQGGTKFNPVALHAISTEEDGTPETSIILDDPIPETKCEMGYHEPNGPAERTFRIVMCGDAAVGKSSLVMRVVRKQFTNQLPSTLGVDFHVKTVNVDGHNVALQLWDTAGQERFRSLCKSYFRRADGAILVYDVSAEHTFLRIRDWIDTIKESTERSIPIILVGNKSDLRVGDLGAVTKSDGASMAAAMGVLFMETSALDGSNIDNTMLALTRELMAVEDVEIRSTGVILSPKDKNNKTGCFSKCRGS</sequence>
<evidence type="ECO:0000256" key="2">
    <source>
        <dbReference type="ARBA" id="ARBA00006270"/>
    </source>
</evidence>
<dbReference type="InterPro" id="IPR011992">
    <property type="entry name" value="EF-hand-dom_pair"/>
</dbReference>
<evidence type="ECO:0000256" key="8">
    <source>
        <dbReference type="ARBA" id="ARBA00022837"/>
    </source>
</evidence>
<dbReference type="SMART" id="SM00173">
    <property type="entry name" value="RAS"/>
    <property type="match status" value="1"/>
</dbReference>
<dbReference type="Gene3D" id="3.40.50.300">
    <property type="entry name" value="P-loop containing nucleotide triphosphate hydrolases"/>
    <property type="match status" value="1"/>
</dbReference>
<dbReference type="PRINTS" id="PR00449">
    <property type="entry name" value="RASTRNSFRMNG"/>
</dbReference>
<keyword evidence="6" id="KW-0677">Repeat</keyword>
<dbReference type="NCBIfam" id="TIGR00231">
    <property type="entry name" value="small_GTP"/>
    <property type="match status" value="1"/>
</dbReference>
<evidence type="ECO:0000256" key="4">
    <source>
        <dbReference type="ARBA" id="ARBA00022490"/>
    </source>
</evidence>
<comment type="similarity">
    <text evidence="2">Belongs to the small GTPase superfamily. Rab family.</text>
</comment>
<keyword evidence="8" id="KW-0106">Calcium</keyword>
<dbReference type="PROSITE" id="PS00018">
    <property type="entry name" value="EF_HAND_1"/>
    <property type="match status" value="1"/>
</dbReference>
<evidence type="ECO:0000256" key="5">
    <source>
        <dbReference type="ARBA" id="ARBA00022723"/>
    </source>
</evidence>
<dbReference type="GO" id="GO:0005525">
    <property type="term" value="F:GTP binding"/>
    <property type="evidence" value="ECO:0007669"/>
    <property type="project" value="UniProtKB-KW"/>
</dbReference>
<dbReference type="GO" id="GO:0003924">
    <property type="term" value="F:GTPase activity"/>
    <property type="evidence" value="ECO:0007669"/>
    <property type="project" value="InterPro"/>
</dbReference>
<dbReference type="Proteomes" id="UP001152747">
    <property type="component" value="Unassembled WGS sequence"/>
</dbReference>
<dbReference type="FunFam" id="3.40.50.300:FF:001348">
    <property type="entry name" value="Ras and EF-hand domain-containing protein"/>
    <property type="match status" value="1"/>
</dbReference>
<dbReference type="InterPro" id="IPR018247">
    <property type="entry name" value="EF_Hand_1_Ca_BS"/>
</dbReference>
<dbReference type="SMART" id="SM00175">
    <property type="entry name" value="RAB"/>
    <property type="match status" value="1"/>
</dbReference>
<gene>
    <name evidence="15" type="ORF">CAMP_LOCUS16854</name>
</gene>
<dbReference type="Pfam" id="PF00071">
    <property type="entry name" value="Ras"/>
    <property type="match status" value="1"/>
</dbReference>
<dbReference type="Gene3D" id="1.10.238.10">
    <property type="entry name" value="EF-hand"/>
    <property type="match status" value="1"/>
</dbReference>
<dbReference type="PROSITE" id="PS50222">
    <property type="entry name" value="EF_HAND_2"/>
    <property type="match status" value="1"/>
</dbReference>
<protein>
    <recommendedName>
        <fullName evidence="12">Ras and EF-hand domain-containing protein homolog</fullName>
    </recommendedName>
</protein>
<evidence type="ECO:0000256" key="9">
    <source>
        <dbReference type="ARBA" id="ARBA00023054"/>
    </source>
</evidence>
<dbReference type="CDD" id="cd00154">
    <property type="entry name" value="Rab"/>
    <property type="match status" value="1"/>
</dbReference>
<comment type="function">
    <text evidence="11">Binds GTP and GDP. Plays a role in uterine seam cell development.</text>
</comment>
<dbReference type="SUPFAM" id="SSF47473">
    <property type="entry name" value="EF-hand"/>
    <property type="match status" value="1"/>
</dbReference>
<dbReference type="InterPro" id="IPR002048">
    <property type="entry name" value="EF_hand_dom"/>
</dbReference>
<comment type="caution">
    <text evidence="15">The sequence shown here is derived from an EMBL/GenBank/DDBJ whole genome shotgun (WGS) entry which is preliminary data.</text>
</comment>
<dbReference type="InterPro" id="IPR027417">
    <property type="entry name" value="P-loop_NTPase"/>
</dbReference>
<evidence type="ECO:0000256" key="13">
    <source>
        <dbReference type="SAM" id="Coils"/>
    </source>
</evidence>
<evidence type="ECO:0000256" key="7">
    <source>
        <dbReference type="ARBA" id="ARBA00022741"/>
    </source>
</evidence>
<dbReference type="SUPFAM" id="SSF52540">
    <property type="entry name" value="P-loop containing nucleoside triphosphate hydrolases"/>
    <property type="match status" value="1"/>
</dbReference>
<keyword evidence="4" id="KW-0963">Cytoplasm</keyword>
<dbReference type="Pfam" id="PF13499">
    <property type="entry name" value="EF-hand_7"/>
    <property type="match status" value="1"/>
</dbReference>
<evidence type="ECO:0000256" key="12">
    <source>
        <dbReference type="ARBA" id="ARBA00074490"/>
    </source>
</evidence>
<dbReference type="SMART" id="SM00174">
    <property type="entry name" value="RHO"/>
    <property type="match status" value="1"/>
</dbReference>
<dbReference type="OrthoDB" id="9989112at2759"/>
<evidence type="ECO:0000313" key="16">
    <source>
        <dbReference type="Proteomes" id="UP001152747"/>
    </source>
</evidence>
<evidence type="ECO:0000259" key="14">
    <source>
        <dbReference type="PROSITE" id="PS50222"/>
    </source>
</evidence>
<dbReference type="PROSITE" id="PS51417">
    <property type="entry name" value="ARF"/>
    <property type="match status" value="1"/>
</dbReference>
<dbReference type="EMBL" id="CANHGI010000006">
    <property type="protein sequence ID" value="CAI5454217.1"/>
    <property type="molecule type" value="Genomic_DNA"/>
</dbReference>
<dbReference type="CDD" id="cd00051">
    <property type="entry name" value="EFh"/>
    <property type="match status" value="1"/>
</dbReference>
<evidence type="ECO:0000256" key="6">
    <source>
        <dbReference type="ARBA" id="ARBA00022737"/>
    </source>
</evidence>